<evidence type="ECO:0000256" key="7">
    <source>
        <dbReference type="ARBA" id="ARBA00023004"/>
    </source>
</evidence>
<keyword evidence="7 9" id="KW-0408">Iron</keyword>
<dbReference type="SUPFAM" id="SSF48264">
    <property type="entry name" value="Cytochrome P450"/>
    <property type="match status" value="1"/>
</dbReference>
<evidence type="ECO:0000256" key="11">
    <source>
        <dbReference type="SAM" id="Phobius"/>
    </source>
</evidence>
<dbReference type="GO" id="GO:0016020">
    <property type="term" value="C:membrane"/>
    <property type="evidence" value="ECO:0007669"/>
    <property type="project" value="UniProtKB-SubCell"/>
</dbReference>
<comment type="subcellular location">
    <subcellularLocation>
        <location evidence="2">Membrane</location>
        <topology evidence="2">Single-pass membrane protein</topology>
    </subcellularLocation>
</comment>
<dbReference type="FunFam" id="1.10.630.10:FF:000016">
    <property type="entry name" value="Cytochrome P450 78A5"/>
    <property type="match status" value="1"/>
</dbReference>
<dbReference type="Pfam" id="PF00067">
    <property type="entry name" value="p450"/>
    <property type="match status" value="1"/>
</dbReference>
<evidence type="ECO:0000256" key="3">
    <source>
        <dbReference type="ARBA" id="ARBA00010617"/>
    </source>
</evidence>
<dbReference type="PROSITE" id="PS00086">
    <property type="entry name" value="CYTOCHROME_P450"/>
    <property type="match status" value="1"/>
</dbReference>
<keyword evidence="13" id="KW-1185">Reference proteome</keyword>
<organism evidence="12 13">
    <name type="scientific">Salvia divinorum</name>
    <name type="common">Maria pastora</name>
    <name type="synonym">Diviner's sage</name>
    <dbReference type="NCBI Taxonomy" id="28513"/>
    <lineage>
        <taxon>Eukaryota</taxon>
        <taxon>Viridiplantae</taxon>
        <taxon>Streptophyta</taxon>
        <taxon>Embryophyta</taxon>
        <taxon>Tracheophyta</taxon>
        <taxon>Spermatophyta</taxon>
        <taxon>Magnoliopsida</taxon>
        <taxon>eudicotyledons</taxon>
        <taxon>Gunneridae</taxon>
        <taxon>Pentapetalae</taxon>
        <taxon>asterids</taxon>
        <taxon>lamiids</taxon>
        <taxon>Lamiales</taxon>
        <taxon>Lamiaceae</taxon>
        <taxon>Nepetoideae</taxon>
        <taxon>Mentheae</taxon>
        <taxon>Salviinae</taxon>
        <taxon>Salvia</taxon>
        <taxon>Salvia subgen. Calosphace</taxon>
    </lineage>
</organism>
<evidence type="ECO:0000256" key="6">
    <source>
        <dbReference type="ARBA" id="ARBA00023002"/>
    </source>
</evidence>
<accession>A0ABD1IEZ5</accession>
<dbReference type="PANTHER" id="PTHR47946:SF14">
    <property type="entry name" value="CYTOCHROME P450 FAMILY PROTEIN"/>
    <property type="match status" value="1"/>
</dbReference>
<dbReference type="InterPro" id="IPR036396">
    <property type="entry name" value="Cyt_P450_sf"/>
</dbReference>
<evidence type="ECO:0000256" key="4">
    <source>
        <dbReference type="ARBA" id="ARBA00022617"/>
    </source>
</evidence>
<keyword evidence="6 10" id="KW-0560">Oxidoreductase</keyword>
<keyword evidence="4 9" id="KW-0349">Heme</keyword>
<dbReference type="GO" id="GO:0016712">
    <property type="term" value="F:oxidoreductase activity, acting on paired donors, with incorporation or reduction of molecular oxygen, reduced flavin or flavoprotein as one donor, and incorporation of one atom of oxygen"/>
    <property type="evidence" value="ECO:0007669"/>
    <property type="project" value="UniProtKB-ARBA"/>
</dbReference>
<protein>
    <submittedName>
        <fullName evidence="12">Cytochrome P450 78A5-like</fullName>
    </submittedName>
</protein>
<comment type="similarity">
    <text evidence="3 10">Belongs to the cytochrome P450 family.</text>
</comment>
<dbReference type="InterPro" id="IPR001128">
    <property type="entry name" value="Cyt_P450"/>
</dbReference>
<feature type="binding site" description="axial binding residue" evidence="9">
    <location>
        <position position="453"/>
    </location>
    <ligand>
        <name>heme</name>
        <dbReference type="ChEBI" id="CHEBI:30413"/>
    </ligand>
    <ligandPart>
        <name>Fe</name>
        <dbReference type="ChEBI" id="CHEBI:18248"/>
    </ligandPart>
</feature>
<evidence type="ECO:0000256" key="2">
    <source>
        <dbReference type="ARBA" id="ARBA00004167"/>
    </source>
</evidence>
<dbReference type="PANTHER" id="PTHR47946">
    <property type="entry name" value="CYTOCHROME P450 78A7-RELATED"/>
    <property type="match status" value="1"/>
</dbReference>
<keyword evidence="11" id="KW-1133">Transmembrane helix</keyword>
<evidence type="ECO:0000313" key="13">
    <source>
        <dbReference type="Proteomes" id="UP001567538"/>
    </source>
</evidence>
<reference evidence="12 13" key="1">
    <citation type="submission" date="2024-06" db="EMBL/GenBank/DDBJ databases">
        <title>A chromosome level genome sequence of Diviner's sage (Salvia divinorum).</title>
        <authorList>
            <person name="Ford S.A."/>
            <person name="Ro D.-K."/>
            <person name="Ness R.W."/>
            <person name="Phillips M.A."/>
        </authorList>
    </citation>
    <scope>NUCLEOTIDE SEQUENCE [LARGE SCALE GENOMIC DNA]</scope>
    <source>
        <strain evidence="12">SAF-2024a</strain>
        <tissue evidence="12">Leaf</tissue>
    </source>
</reference>
<dbReference type="PRINTS" id="PR00385">
    <property type="entry name" value="P450"/>
</dbReference>
<evidence type="ECO:0000256" key="5">
    <source>
        <dbReference type="ARBA" id="ARBA00022723"/>
    </source>
</evidence>
<gene>
    <name evidence="12" type="ORF">AAHA92_02003</name>
</gene>
<dbReference type="EMBL" id="JBEAFC010000002">
    <property type="protein sequence ID" value="KAL1566388.1"/>
    <property type="molecule type" value="Genomic_DNA"/>
</dbReference>
<dbReference type="InterPro" id="IPR002401">
    <property type="entry name" value="Cyt_P450_E_grp-I"/>
</dbReference>
<dbReference type="PRINTS" id="PR00463">
    <property type="entry name" value="EP450I"/>
</dbReference>
<comment type="caution">
    <text evidence="12">The sequence shown here is derived from an EMBL/GenBank/DDBJ whole genome shotgun (WGS) entry which is preliminary data.</text>
</comment>
<evidence type="ECO:0000313" key="12">
    <source>
        <dbReference type="EMBL" id="KAL1566388.1"/>
    </source>
</evidence>
<keyword evidence="8 10" id="KW-0503">Monooxygenase</keyword>
<keyword evidence="11" id="KW-0472">Membrane</keyword>
<dbReference type="InterPro" id="IPR017972">
    <property type="entry name" value="Cyt_P450_CS"/>
</dbReference>
<proteinExistence type="inferred from homology"/>
<evidence type="ECO:0000256" key="9">
    <source>
        <dbReference type="PIRSR" id="PIRSR602401-1"/>
    </source>
</evidence>
<evidence type="ECO:0000256" key="8">
    <source>
        <dbReference type="ARBA" id="ARBA00023033"/>
    </source>
</evidence>
<evidence type="ECO:0000256" key="10">
    <source>
        <dbReference type="RuleBase" id="RU000461"/>
    </source>
</evidence>
<dbReference type="AlphaFoldDB" id="A0ABD1IEZ5"/>
<feature type="transmembrane region" description="Helical" evidence="11">
    <location>
        <begin position="26"/>
        <end position="48"/>
    </location>
</feature>
<evidence type="ECO:0000256" key="1">
    <source>
        <dbReference type="ARBA" id="ARBA00001971"/>
    </source>
</evidence>
<keyword evidence="5 9" id="KW-0479">Metal-binding</keyword>
<dbReference type="Proteomes" id="UP001567538">
    <property type="component" value="Unassembled WGS sequence"/>
</dbReference>
<sequence>MSSEFLFFFFFFSPHSSPLHTLELLLGFLLLTTVFGLWLTPGGLAWAISRAKARTRTAIPGPSGLPLLGLAPTFAGPLAHRTLAALSNTFNATPLMAFSVGSTRFVVSSSPRTAREILGSPAFADRPAKESARELLFHRAMGFAPCGDYWRSLRRVSALHLFSPRRLAGLEGLRREIGLEMMEKISGENGEVEVRGVLHFGALKNVMMSVFGKWGDAMELEGLVREGYEVLGMFNWSDHFPGLGWMDLQGVRRRSRDLGERVGVFVGKIVEENRMIKRDDHNQCFLDVLLDLEENRLDDSDMIALLWEMVFRGTDTVAILLEWILARMILHPDIQTKAQHEIDTVIGANATAITDPDLAKLPYLQAIVKETLRMHPPGPLLSWARLAIHDTRVGQHFVPAGTTAMVNMWAITHDEKVWTEPTRFRPERFVEEDVAITGSDLRLAPFGSGRRVCPGKAMGLATVHLWLAQLLRTFRWSASSNYGVDLSECLKLSMEMKHPLVCKAIPRKKNND</sequence>
<dbReference type="Gene3D" id="1.10.630.10">
    <property type="entry name" value="Cytochrome P450"/>
    <property type="match status" value="1"/>
</dbReference>
<name>A0ABD1IEZ5_SALDI</name>
<dbReference type="InterPro" id="IPR051996">
    <property type="entry name" value="Cytochrome_P450_78A"/>
</dbReference>
<keyword evidence="11" id="KW-0812">Transmembrane</keyword>
<dbReference type="GO" id="GO:0046872">
    <property type="term" value="F:metal ion binding"/>
    <property type="evidence" value="ECO:0007669"/>
    <property type="project" value="UniProtKB-KW"/>
</dbReference>
<comment type="cofactor">
    <cofactor evidence="1 9">
        <name>heme</name>
        <dbReference type="ChEBI" id="CHEBI:30413"/>
    </cofactor>
</comment>
<dbReference type="GO" id="GO:0016114">
    <property type="term" value="P:terpenoid biosynthetic process"/>
    <property type="evidence" value="ECO:0007669"/>
    <property type="project" value="UniProtKB-ARBA"/>
</dbReference>